<dbReference type="KEGG" id="acom:CEW83_02950"/>
<dbReference type="Pfam" id="PF01970">
    <property type="entry name" value="TctA"/>
    <property type="match status" value="1"/>
</dbReference>
<evidence type="ECO:0000313" key="4">
    <source>
        <dbReference type="EMBL" id="AWI80665.1"/>
    </source>
</evidence>
<feature type="transmembrane region" description="Helical" evidence="1">
    <location>
        <begin position="633"/>
        <end position="652"/>
    </location>
</feature>
<feature type="transmembrane region" description="Helical" evidence="1">
    <location>
        <begin position="356"/>
        <end position="376"/>
    </location>
</feature>
<feature type="transmembrane region" description="Helical" evidence="1">
    <location>
        <begin position="137"/>
        <end position="160"/>
    </location>
</feature>
<gene>
    <name evidence="3" type="ORF">CEW83_02950</name>
    <name evidence="4" type="ORF">CEW87_15595</name>
</gene>
<feature type="transmembrane region" description="Helical" evidence="1">
    <location>
        <begin position="49"/>
        <end position="69"/>
    </location>
</feature>
<feature type="transmembrane region" description="Helical" evidence="1">
    <location>
        <begin position="197"/>
        <end position="215"/>
    </location>
</feature>
<dbReference type="Proteomes" id="UP000244902">
    <property type="component" value="Chromosome"/>
</dbReference>
<dbReference type="OrthoDB" id="9781349at2"/>
<feature type="transmembrane region" description="Helical" evidence="1">
    <location>
        <begin position="516"/>
        <end position="536"/>
    </location>
</feature>
<dbReference type="PANTHER" id="PTHR35342:SF5">
    <property type="entry name" value="TRICARBOXYLIC TRANSPORT PROTEIN"/>
    <property type="match status" value="1"/>
</dbReference>
<feature type="transmembrane region" description="Helical" evidence="1">
    <location>
        <begin position="167"/>
        <end position="185"/>
    </location>
</feature>
<evidence type="ECO:0000259" key="2">
    <source>
        <dbReference type="Pfam" id="PF01970"/>
    </source>
</evidence>
<dbReference type="EMBL" id="CP022188">
    <property type="protein sequence ID" value="AWI80665.1"/>
    <property type="molecule type" value="Genomic_DNA"/>
</dbReference>
<keyword evidence="1" id="KW-0472">Membrane</keyword>
<dbReference type="AlphaFoldDB" id="A0A2U8H7C9"/>
<reference evidence="3 6" key="2">
    <citation type="submission" date="2017-06" db="EMBL/GenBank/DDBJ databases">
        <title>Azoarcus.</title>
        <authorList>
            <person name="Woo J.-H."/>
            <person name="Kim H.-S."/>
        </authorList>
    </citation>
    <scope>NUCLEOTIDE SEQUENCE [LARGE SCALE GENOMIC DNA]</scope>
    <source>
        <strain evidence="3 6">TSPY31</strain>
    </source>
</reference>
<dbReference type="RefSeq" id="WP_108948012.1">
    <property type="nucleotide sequence ID" value="NZ_CP022187.1"/>
</dbReference>
<feature type="transmembrane region" description="Helical" evidence="1">
    <location>
        <begin position="108"/>
        <end position="131"/>
    </location>
</feature>
<evidence type="ECO:0000313" key="6">
    <source>
        <dbReference type="Proteomes" id="UP000244930"/>
    </source>
</evidence>
<feature type="domain" description="DUF112" evidence="2">
    <location>
        <begin position="20"/>
        <end position="435"/>
    </location>
</feature>
<sequence length="670" mass="70462">MLEAMQSAFVGLLSFEHAAYMLLGIVVGLGVGILPGLGGIAGMSLLMPFIYGMDQVSALAMLVGMVAVIPTGDTFTSVLMGIPGSSASQATVLDGFPLAKKGQAARALSAAFSASLLGGVFGALMLTGFVVVAKPLILSFTTAELFMFALLGLSVVGVLAGESIMRGVIACGLGLMVGAIGAAPATGESRFDLGIDYLIDGVPLVIIGLGLFAIPEIADLIRRSRPIAAESGLGAGWLQGVVDTFKNWFLVLRCSALGTFIGAIPGLGGGVVDWIAYGHAAQTSKDTSNFGKGEIKGVIAPESANNALQGGALMPTLLFGIPGSGSMAVFLGGMVLLGLQPGPSMVTTDLELTYTIAWTLALSSIVGAAICFFLAVPIARLTFVPFNLIAPFMIMIICFAAFQARRDLTDLLVLFAVGIVGIFLRRFGWPRPAFLIGFVLSSQAENYLYQALQFYGWEFVQRPGVLIIGGLTIASTLMALRSRVSEEGAVTKEARGEETDRPVLGGADKAERRPQIVFAVLLLATFLYGVMSSAPLSFLGSVFPFYTSALMVAFSGYMVMMLVVGKPGHSAHFDQEVAAKAKGADDGTTVWPSVGWFVFLFGMTSVLGFIISIAIFITSFLMVRTQLGVARSLLYTGLCIAFMSTLGHYLTLDFPAGVLQHYVEMPWPLK</sequence>
<reference evidence="4 5" key="1">
    <citation type="submission" date="2017-06" db="EMBL/GenBank/DDBJ databases">
        <title>Azoarcus sp. TSNA42 complete genome sequence.</title>
        <authorList>
            <person name="Woo J.-H."/>
            <person name="Kim H.-S."/>
        </authorList>
    </citation>
    <scope>NUCLEOTIDE SEQUENCE [LARGE SCALE GENOMIC DNA]</scope>
    <source>
        <strain evidence="4 5">TSNA42</strain>
    </source>
</reference>
<protein>
    <submittedName>
        <fullName evidence="4">Tricarboxylate transporter</fullName>
    </submittedName>
</protein>
<evidence type="ECO:0000313" key="5">
    <source>
        <dbReference type="Proteomes" id="UP000244902"/>
    </source>
</evidence>
<dbReference type="EMBL" id="CP022187">
    <property type="protein sequence ID" value="AWI74304.1"/>
    <property type="molecule type" value="Genomic_DNA"/>
</dbReference>
<keyword evidence="1" id="KW-1133">Transmembrane helix</keyword>
<evidence type="ECO:0000313" key="3">
    <source>
        <dbReference type="EMBL" id="AWI74304.1"/>
    </source>
</evidence>
<feature type="transmembrane region" description="Helical" evidence="1">
    <location>
        <begin position="408"/>
        <end position="424"/>
    </location>
</feature>
<keyword evidence="6" id="KW-1185">Reference proteome</keyword>
<dbReference type="InterPro" id="IPR002823">
    <property type="entry name" value="DUF112_TM"/>
</dbReference>
<organism evidence="4 5">
    <name type="scientific">Parazoarcus communis</name>
    <dbReference type="NCBI Taxonomy" id="41977"/>
    <lineage>
        <taxon>Bacteria</taxon>
        <taxon>Pseudomonadati</taxon>
        <taxon>Pseudomonadota</taxon>
        <taxon>Betaproteobacteria</taxon>
        <taxon>Rhodocyclales</taxon>
        <taxon>Zoogloeaceae</taxon>
        <taxon>Parazoarcus</taxon>
    </lineage>
</organism>
<proteinExistence type="predicted"/>
<feature type="transmembrane region" description="Helical" evidence="1">
    <location>
        <begin position="317"/>
        <end position="336"/>
    </location>
</feature>
<feature type="transmembrane region" description="Helical" evidence="1">
    <location>
        <begin position="20"/>
        <end position="42"/>
    </location>
</feature>
<dbReference type="PANTHER" id="PTHR35342">
    <property type="entry name" value="TRICARBOXYLIC TRANSPORT PROTEIN"/>
    <property type="match status" value="1"/>
</dbReference>
<feature type="transmembrane region" description="Helical" evidence="1">
    <location>
        <begin position="543"/>
        <end position="564"/>
    </location>
</feature>
<dbReference type="Proteomes" id="UP000244930">
    <property type="component" value="Chromosome"/>
</dbReference>
<feature type="transmembrane region" description="Helical" evidence="1">
    <location>
        <begin position="596"/>
        <end position="621"/>
    </location>
</feature>
<name>A0A2U8H7C9_9RHOO</name>
<keyword evidence="1" id="KW-0812">Transmembrane</keyword>
<evidence type="ECO:0000256" key="1">
    <source>
        <dbReference type="SAM" id="Phobius"/>
    </source>
</evidence>
<feature type="transmembrane region" description="Helical" evidence="1">
    <location>
        <begin position="383"/>
        <end position="402"/>
    </location>
</feature>
<accession>A0A2U8H7C9</accession>